<keyword evidence="3" id="KW-0472">Membrane</keyword>
<comment type="catalytic activity">
    <reaction evidence="2">
        <text>2 GTP = 3',3'-c-di-GMP + 2 diphosphate</text>
        <dbReference type="Rhea" id="RHEA:24898"/>
        <dbReference type="ChEBI" id="CHEBI:33019"/>
        <dbReference type="ChEBI" id="CHEBI:37565"/>
        <dbReference type="ChEBI" id="CHEBI:58805"/>
        <dbReference type="EC" id="2.7.7.65"/>
    </reaction>
</comment>
<dbReference type="SUPFAM" id="SSF55073">
    <property type="entry name" value="Nucleotide cyclase"/>
    <property type="match status" value="1"/>
</dbReference>
<name>C7RQQ7_ACCRE</name>
<keyword evidence="3" id="KW-1133">Transmembrane helix</keyword>
<dbReference type="OrthoDB" id="9813903at2"/>
<dbReference type="Pfam" id="PF00990">
    <property type="entry name" value="GGDEF"/>
    <property type="match status" value="1"/>
</dbReference>
<dbReference type="GO" id="GO:0052621">
    <property type="term" value="F:diguanylate cyclase activity"/>
    <property type="evidence" value="ECO:0007669"/>
    <property type="project" value="UniProtKB-EC"/>
</dbReference>
<protein>
    <recommendedName>
        <fullName evidence="1">diguanylate cyclase</fullName>
        <ecNumber evidence="1">2.7.7.65</ecNumber>
    </recommendedName>
</protein>
<evidence type="ECO:0000259" key="4">
    <source>
        <dbReference type="PROSITE" id="PS50887"/>
    </source>
</evidence>
<reference evidence="5" key="1">
    <citation type="submission" date="2009-08" db="EMBL/GenBank/DDBJ databases">
        <authorList>
            <consortium name="US DOE Joint Genome Institute"/>
            <person name="Lucas S."/>
            <person name="Copeland A."/>
            <person name="Lapidus A."/>
            <person name="Glavina del Rio T."/>
            <person name="Dalin E."/>
            <person name="Tice H."/>
            <person name="Bruce D."/>
            <person name="Barry K."/>
            <person name="Pitluck S."/>
            <person name="Lowry S."/>
            <person name="Larimer F."/>
            <person name="Land M."/>
            <person name="Hauser L."/>
            <person name="Kyrpides N."/>
            <person name="Ivanova N."/>
            <person name="McMahon K.D."/>
            <person name="Hugenholtz P."/>
        </authorList>
    </citation>
    <scope>NUCLEOTIDE SEQUENCE</scope>
    <source>
        <strain evidence="5">UW-1</strain>
    </source>
</reference>
<evidence type="ECO:0000256" key="3">
    <source>
        <dbReference type="SAM" id="Phobius"/>
    </source>
</evidence>
<dbReference type="NCBIfam" id="TIGR00254">
    <property type="entry name" value="GGDEF"/>
    <property type="match status" value="1"/>
</dbReference>
<dbReference type="InterPro" id="IPR054327">
    <property type="entry name" value="His-kinase-like_sensor"/>
</dbReference>
<dbReference type="CDD" id="cd01949">
    <property type="entry name" value="GGDEF"/>
    <property type="match status" value="1"/>
</dbReference>
<dbReference type="HOGENOM" id="CLU_000445_134_5_4"/>
<evidence type="ECO:0000256" key="2">
    <source>
        <dbReference type="ARBA" id="ARBA00034247"/>
    </source>
</evidence>
<dbReference type="Gene3D" id="3.30.450.20">
    <property type="entry name" value="PAS domain"/>
    <property type="match status" value="2"/>
</dbReference>
<dbReference type="EC" id="2.7.7.65" evidence="1"/>
<dbReference type="InterPro" id="IPR000160">
    <property type="entry name" value="GGDEF_dom"/>
</dbReference>
<dbReference type="AlphaFoldDB" id="C7RQQ7"/>
<keyword evidence="3" id="KW-0812">Transmembrane</keyword>
<feature type="domain" description="GGDEF" evidence="4">
    <location>
        <begin position="365"/>
        <end position="496"/>
    </location>
</feature>
<dbReference type="PANTHER" id="PTHR45138">
    <property type="entry name" value="REGULATORY COMPONENTS OF SENSORY TRANSDUCTION SYSTEM"/>
    <property type="match status" value="1"/>
</dbReference>
<dbReference type="InterPro" id="IPR043128">
    <property type="entry name" value="Rev_trsase/Diguanyl_cyclase"/>
</dbReference>
<dbReference type="STRING" id="522306.CAP2UW1_1071"/>
<dbReference type="PROSITE" id="PS50887">
    <property type="entry name" value="GGDEF"/>
    <property type="match status" value="1"/>
</dbReference>
<reference evidence="5" key="2">
    <citation type="submission" date="2009-09" db="EMBL/GenBank/DDBJ databases">
        <title>Complete sequence of chromosome of Candidatus Accumulibacter phosphatis clade IIA str. UW-1.</title>
        <authorList>
            <consortium name="US DOE Joint Genome Institute"/>
            <person name="Martin H.G."/>
            <person name="Ivanova N."/>
            <person name="Kunin V."/>
            <person name="Warnecke F."/>
            <person name="Barry K."/>
            <person name="He S."/>
            <person name="Salamov A."/>
            <person name="Szeto E."/>
            <person name="Dalin E."/>
            <person name="Pangilinan J.L."/>
            <person name="Lapidus A."/>
            <person name="Lowry S."/>
            <person name="Kyrpides N.C."/>
            <person name="McMahon K.D."/>
            <person name="Hugenholtz P."/>
        </authorList>
    </citation>
    <scope>NUCLEOTIDE SEQUENCE [LARGE SCALE GENOMIC DNA]</scope>
    <source>
        <strain evidence="5">UW-1</strain>
    </source>
</reference>
<dbReference type="InterPro" id="IPR050469">
    <property type="entry name" value="Diguanylate_Cyclase"/>
</dbReference>
<dbReference type="eggNOG" id="COG3706">
    <property type="taxonomic scope" value="Bacteria"/>
</dbReference>
<dbReference type="PANTHER" id="PTHR45138:SF9">
    <property type="entry name" value="DIGUANYLATE CYCLASE DGCM-RELATED"/>
    <property type="match status" value="1"/>
</dbReference>
<dbReference type="CDD" id="cd12915">
    <property type="entry name" value="PDC2_DGC_like"/>
    <property type="match status" value="1"/>
</dbReference>
<feature type="transmembrane region" description="Helical" evidence="3">
    <location>
        <begin position="21"/>
        <end position="43"/>
    </location>
</feature>
<evidence type="ECO:0000256" key="1">
    <source>
        <dbReference type="ARBA" id="ARBA00012528"/>
    </source>
</evidence>
<dbReference type="KEGG" id="app:CAP2UW1_1071"/>
<dbReference type="CDD" id="cd12914">
    <property type="entry name" value="PDC1_DGC_like"/>
    <property type="match status" value="1"/>
</dbReference>
<dbReference type="SMART" id="SM00267">
    <property type="entry name" value="GGDEF"/>
    <property type="match status" value="1"/>
</dbReference>
<sequence length="496" mass="53567">MKANGMLSGTGRHIEEWANPRAVIFLTLLFLGTLWSLVVFSAITTRQESIDATGDRLQRMNHAVEEETRRYVDLVAVFLAACEQSLAANPAHDPRSDAVLRNLVEGFRARTGGAIDIRLVARDGSLVDVVETAATPLANVADSDYVRGALAGPGLSIGHPVQSPLSGRHGLPVALRLRQPAHDIHILLAVIDLPTLQDTYEEQRQKPGGTIALLRRDGTVLASAPGDEGLPGQSIADGKLFREHLAQEPRGVVLVEETTGRQAREFTSYSSMPDLPLVITVSENYDAALAPWLRHTLWIVLLAFGVTVPTTVVAYRSLRLLRALASRDAQLHRLSTTDGLTGASSRQHFVDELADQMETARRQASALTVLLFNIDFFQRINDGYGHAVGDQVLVAFARVARGCLRERDLLGRLGAGEFAILLPGTAVEEAVLVAERVRRETAEIAIATENGTVQFTASAGLTAAHMADSSVDDLLKRAAKALHDARTGGHDRVVVA</sequence>
<dbReference type="Pfam" id="PF22588">
    <property type="entry name" value="dCache_1_like"/>
    <property type="match status" value="1"/>
</dbReference>
<dbReference type="InterPro" id="IPR029787">
    <property type="entry name" value="Nucleotide_cyclase"/>
</dbReference>
<evidence type="ECO:0000313" key="5">
    <source>
        <dbReference type="EMBL" id="ACV34405.1"/>
    </source>
</evidence>
<dbReference type="EMBL" id="CP001715">
    <property type="protein sequence ID" value="ACV34405.1"/>
    <property type="molecule type" value="Genomic_DNA"/>
</dbReference>
<accession>C7RQQ7</accession>
<proteinExistence type="predicted"/>
<dbReference type="Gene3D" id="3.30.70.270">
    <property type="match status" value="1"/>
</dbReference>
<gene>
    <name evidence="5" type="ordered locus">CAP2UW1_1071</name>
</gene>
<organism evidence="5">
    <name type="scientific">Accumulibacter regalis</name>
    <dbReference type="NCBI Taxonomy" id="522306"/>
    <lineage>
        <taxon>Bacteria</taxon>
        <taxon>Pseudomonadati</taxon>
        <taxon>Pseudomonadota</taxon>
        <taxon>Betaproteobacteria</taxon>
        <taxon>Candidatus Accumulibacter</taxon>
    </lineage>
</organism>